<evidence type="ECO:0008006" key="3">
    <source>
        <dbReference type="Google" id="ProtNLM"/>
    </source>
</evidence>
<gene>
    <name evidence="1" type="ORF">J2853_005582</name>
</gene>
<sequence>MMKKRDLERRMSRLAKEYDIEITTKHGGNHDKWYIGSDAIPIPRHSEIKENTAKGILRMWEEMLAEAKEQEGENE</sequence>
<keyword evidence="2" id="KW-1185">Reference proteome</keyword>
<reference evidence="1 2" key="1">
    <citation type="submission" date="2023-07" db="EMBL/GenBank/DDBJ databases">
        <title>Sequencing the genomes of 1000 actinobacteria strains.</title>
        <authorList>
            <person name="Klenk H.-P."/>
        </authorList>
    </citation>
    <scope>NUCLEOTIDE SEQUENCE [LARGE SCALE GENOMIC DNA]</scope>
    <source>
        <strain evidence="1 2">DSM 46740</strain>
    </source>
</reference>
<comment type="caution">
    <text evidence="1">The sequence shown here is derived from an EMBL/GenBank/DDBJ whole genome shotgun (WGS) entry which is preliminary data.</text>
</comment>
<dbReference type="EMBL" id="JAUSQU010000001">
    <property type="protein sequence ID" value="MDP9846371.1"/>
    <property type="molecule type" value="Genomic_DNA"/>
</dbReference>
<dbReference type="Proteomes" id="UP001225356">
    <property type="component" value="Unassembled WGS sequence"/>
</dbReference>
<protein>
    <recommendedName>
        <fullName evidence="3">Type II toxin-antitoxin system HicA family toxin</fullName>
    </recommendedName>
</protein>
<name>A0ABT9QI09_9ACTN</name>
<dbReference type="RefSeq" id="WP_307562801.1">
    <property type="nucleotide sequence ID" value="NZ_JAUSQU010000001.1"/>
</dbReference>
<evidence type="ECO:0000313" key="1">
    <source>
        <dbReference type="EMBL" id="MDP9846371.1"/>
    </source>
</evidence>
<accession>A0ABT9QI09</accession>
<evidence type="ECO:0000313" key="2">
    <source>
        <dbReference type="Proteomes" id="UP001225356"/>
    </source>
</evidence>
<organism evidence="1 2">
    <name type="scientific">Streptosporangium lutulentum</name>
    <dbReference type="NCBI Taxonomy" id="1461250"/>
    <lineage>
        <taxon>Bacteria</taxon>
        <taxon>Bacillati</taxon>
        <taxon>Actinomycetota</taxon>
        <taxon>Actinomycetes</taxon>
        <taxon>Streptosporangiales</taxon>
        <taxon>Streptosporangiaceae</taxon>
        <taxon>Streptosporangium</taxon>
    </lineage>
</organism>
<proteinExistence type="predicted"/>